<evidence type="ECO:0000259" key="7">
    <source>
        <dbReference type="Pfam" id="PF26002"/>
    </source>
</evidence>
<evidence type="ECO:0000313" key="9">
    <source>
        <dbReference type="Proteomes" id="UP000238218"/>
    </source>
</evidence>
<keyword evidence="6" id="KW-0175">Coiled coil</keyword>
<dbReference type="InterPro" id="IPR050739">
    <property type="entry name" value="MFP"/>
</dbReference>
<dbReference type="Gene3D" id="2.40.50.100">
    <property type="match status" value="1"/>
</dbReference>
<dbReference type="Pfam" id="PF26002">
    <property type="entry name" value="Beta-barrel_AprE"/>
    <property type="match status" value="1"/>
</dbReference>
<keyword evidence="5" id="KW-0472">Membrane</keyword>
<gene>
    <name evidence="8" type="ORF">C7B81_01215</name>
</gene>
<evidence type="ECO:0000256" key="4">
    <source>
        <dbReference type="ARBA" id="ARBA00022989"/>
    </source>
</evidence>
<keyword evidence="9" id="KW-1185">Reference proteome</keyword>
<evidence type="ECO:0000256" key="6">
    <source>
        <dbReference type="SAM" id="Coils"/>
    </source>
</evidence>
<accession>A0ABX5FBI7</accession>
<keyword evidence="3" id="KW-0812">Transmembrane</keyword>
<feature type="coiled-coil region" evidence="6">
    <location>
        <begin position="207"/>
        <end position="234"/>
    </location>
</feature>
<evidence type="ECO:0000256" key="3">
    <source>
        <dbReference type="ARBA" id="ARBA00022692"/>
    </source>
</evidence>
<dbReference type="PRINTS" id="PR01490">
    <property type="entry name" value="RTXTOXIND"/>
</dbReference>
<reference evidence="8 9" key="2">
    <citation type="submission" date="2018-03" db="EMBL/GenBank/DDBJ databases">
        <title>The ancient ancestry and fast evolution of plastids.</title>
        <authorList>
            <person name="Moore K.R."/>
            <person name="Magnabosco C."/>
            <person name="Momper L."/>
            <person name="Gold D.A."/>
            <person name="Bosak T."/>
            <person name="Fournier G.P."/>
        </authorList>
    </citation>
    <scope>NUCLEOTIDE SEQUENCE [LARGE SCALE GENOMIC DNA]</scope>
    <source>
        <strain evidence="8 9">CCALA 015</strain>
    </source>
</reference>
<dbReference type="PANTHER" id="PTHR30386:SF26">
    <property type="entry name" value="TRANSPORT PROTEIN COMB"/>
    <property type="match status" value="1"/>
</dbReference>
<dbReference type="InterPro" id="IPR011053">
    <property type="entry name" value="Single_hybrid_motif"/>
</dbReference>
<dbReference type="RefSeq" id="WP_106219495.1">
    <property type="nucleotide sequence ID" value="NZ_PVWP01000001.1"/>
</dbReference>
<comment type="subcellular location">
    <subcellularLocation>
        <location evidence="1">Membrane</location>
        <topology evidence="1">Single-pass membrane protein</topology>
    </subcellularLocation>
</comment>
<dbReference type="Gene3D" id="2.40.30.170">
    <property type="match status" value="1"/>
</dbReference>
<dbReference type="InterPro" id="IPR058982">
    <property type="entry name" value="Beta-barrel_AprE"/>
</dbReference>
<evidence type="ECO:0000256" key="5">
    <source>
        <dbReference type="ARBA" id="ARBA00023136"/>
    </source>
</evidence>
<proteinExistence type="inferred from homology"/>
<reference evidence="8 9" key="1">
    <citation type="submission" date="2018-02" db="EMBL/GenBank/DDBJ databases">
        <authorList>
            <person name="Moore K."/>
            <person name="Momper L."/>
        </authorList>
    </citation>
    <scope>NUCLEOTIDE SEQUENCE [LARGE SCALE GENOMIC DNA]</scope>
    <source>
        <strain evidence="8 9">CCALA 015</strain>
    </source>
</reference>
<sequence length="389" mass="43944">MARPTLPTPADLLRRAQNGLERSIHTDSDDVVLQQSRFWARSITWTLMGVTLFGLGWLAFAQTEEIVTAPGKLEPIGAVKDIQMPVGGVVDEVLVKEGERVEKGQVLLRLDTEATRDRQGSLLQTIRYKQQQLRLKQVELDRYLQFNDTEQRVLRQSLTLEKDVLGRLETLNKEGATAELQYLSQRNKVQEVQGKLEETQVDRLRQKAILQQGVREIQSELADLRSKLTELNVNIRYQEIRAPEAGVVFELKSRSRGFVAQTSEPVMKVVPFDKLEARVEVPSREIGFVSVGKAADISIDSFPATDFGVLQGTVRRIGSDALPPDQIDNFYRFPVDIRLNSQQLKLKSGKVLPLQVGMSLTANVKLRKVTYLQLLLSDFKDKADALRQI</sequence>
<comment type="similarity">
    <text evidence="2">Belongs to the membrane fusion protein (MFP) (TC 8.A.1) family.</text>
</comment>
<name>A0ABX5FBI7_9CHRO</name>
<dbReference type="SUPFAM" id="SSF51230">
    <property type="entry name" value="Single hybrid motif"/>
    <property type="match status" value="1"/>
</dbReference>
<protein>
    <submittedName>
        <fullName evidence="8">Hemolysin D</fullName>
    </submittedName>
</protein>
<feature type="domain" description="AprE-like beta-barrel" evidence="7">
    <location>
        <begin position="276"/>
        <end position="366"/>
    </location>
</feature>
<evidence type="ECO:0000256" key="2">
    <source>
        <dbReference type="ARBA" id="ARBA00009477"/>
    </source>
</evidence>
<dbReference type="Proteomes" id="UP000238218">
    <property type="component" value="Unassembled WGS sequence"/>
</dbReference>
<evidence type="ECO:0000313" key="8">
    <source>
        <dbReference type="EMBL" id="PSB39299.1"/>
    </source>
</evidence>
<evidence type="ECO:0000256" key="1">
    <source>
        <dbReference type="ARBA" id="ARBA00004167"/>
    </source>
</evidence>
<dbReference type="PANTHER" id="PTHR30386">
    <property type="entry name" value="MEMBRANE FUSION SUBUNIT OF EMRAB-TOLC MULTIDRUG EFFLUX PUMP"/>
    <property type="match status" value="1"/>
</dbReference>
<organism evidence="8 9">
    <name type="scientific">Aphanothece cf. minutissima CCALA 015</name>
    <dbReference type="NCBI Taxonomy" id="2107695"/>
    <lineage>
        <taxon>Bacteria</taxon>
        <taxon>Bacillati</taxon>
        <taxon>Cyanobacteriota</taxon>
        <taxon>Cyanophyceae</taxon>
        <taxon>Oscillatoriophycideae</taxon>
        <taxon>Chroococcales</taxon>
        <taxon>Aphanothecaceae</taxon>
        <taxon>Aphanothece</taxon>
    </lineage>
</organism>
<keyword evidence="4" id="KW-1133">Transmembrane helix</keyword>
<comment type="caution">
    <text evidence="8">The sequence shown here is derived from an EMBL/GenBank/DDBJ whole genome shotgun (WGS) entry which is preliminary data.</text>
</comment>
<dbReference type="EMBL" id="PVWP01000001">
    <property type="protein sequence ID" value="PSB39299.1"/>
    <property type="molecule type" value="Genomic_DNA"/>
</dbReference>